<dbReference type="Proteomes" id="UP000178082">
    <property type="component" value="Unassembled WGS sequence"/>
</dbReference>
<evidence type="ECO:0000313" key="10">
    <source>
        <dbReference type="Proteomes" id="UP000178082"/>
    </source>
</evidence>
<keyword evidence="5 8" id="KW-0874">Quinone</keyword>
<evidence type="ECO:0000256" key="7">
    <source>
        <dbReference type="ARBA" id="ARBA00023136"/>
    </source>
</evidence>
<dbReference type="GO" id="GO:0042773">
    <property type="term" value="P:ATP synthesis coupled electron transport"/>
    <property type="evidence" value="ECO:0007669"/>
    <property type="project" value="InterPro"/>
</dbReference>
<keyword evidence="8" id="KW-0520">NAD</keyword>
<reference evidence="9 10" key="1">
    <citation type="journal article" date="2016" name="Nat. Commun.">
        <title>Thousands of microbial genomes shed light on interconnected biogeochemical processes in an aquifer system.</title>
        <authorList>
            <person name="Anantharaman K."/>
            <person name="Brown C.T."/>
            <person name="Hug L.A."/>
            <person name="Sharon I."/>
            <person name="Castelle C.J."/>
            <person name="Probst A.J."/>
            <person name="Thomas B.C."/>
            <person name="Singh A."/>
            <person name="Wilkins M.J."/>
            <person name="Karaoz U."/>
            <person name="Brodie E.L."/>
            <person name="Williams K.H."/>
            <person name="Hubbard S.S."/>
            <person name="Banfield J.F."/>
        </authorList>
    </citation>
    <scope>NUCLEOTIDE SEQUENCE [LARGE SCALE GENOMIC DNA]</scope>
</reference>
<evidence type="ECO:0000256" key="6">
    <source>
        <dbReference type="ARBA" id="ARBA00022989"/>
    </source>
</evidence>
<dbReference type="NCBIfam" id="NF004320">
    <property type="entry name" value="PRK05715.1-2"/>
    <property type="match status" value="1"/>
</dbReference>
<keyword evidence="3 8" id="KW-0813">Transport</keyword>
<comment type="caution">
    <text evidence="9">The sequence shown here is derived from an EMBL/GenBank/DDBJ whole genome shotgun (WGS) entry which is preliminary data.</text>
</comment>
<evidence type="ECO:0000256" key="2">
    <source>
        <dbReference type="ARBA" id="ARBA00010519"/>
    </source>
</evidence>
<dbReference type="FunFam" id="1.10.287.3510:FF:000001">
    <property type="entry name" value="NADH-quinone oxidoreductase subunit K"/>
    <property type="match status" value="1"/>
</dbReference>
<comment type="similarity">
    <text evidence="2 8">Belongs to the complex I subunit 4L family.</text>
</comment>
<dbReference type="GO" id="GO:0005886">
    <property type="term" value="C:plasma membrane"/>
    <property type="evidence" value="ECO:0007669"/>
    <property type="project" value="UniProtKB-SubCell"/>
</dbReference>
<comment type="function">
    <text evidence="8">NDH-1 shuttles electrons from NADH, via FMN and iron-sulfur (Fe-S) centers, to quinones in the respiratory chain. The immediate electron acceptor for the enzyme in this species is believed to be ubiquinone. Couples the redox reaction to proton translocation (for every two electrons transferred, four hydrogen ions are translocated across the cytoplasmic membrane), and thus conserves the redox energy in a proton gradient.</text>
</comment>
<dbReference type="NCBIfam" id="NF004321">
    <property type="entry name" value="PRK05715.1-3"/>
    <property type="match status" value="1"/>
</dbReference>
<keyword evidence="8" id="KW-0830">Ubiquinone</keyword>
<dbReference type="Gene3D" id="1.10.287.3510">
    <property type="match status" value="1"/>
</dbReference>
<dbReference type="Pfam" id="PF00420">
    <property type="entry name" value="Oxidored_q2"/>
    <property type="match status" value="1"/>
</dbReference>
<keyword evidence="7 8" id="KW-0472">Membrane</keyword>
<dbReference type="EMBL" id="MGDI01000029">
    <property type="protein sequence ID" value="OGL52865.1"/>
    <property type="molecule type" value="Genomic_DNA"/>
</dbReference>
<feature type="transmembrane region" description="Helical" evidence="8">
    <location>
        <begin position="60"/>
        <end position="81"/>
    </location>
</feature>
<keyword evidence="8" id="KW-1003">Cell membrane</keyword>
<dbReference type="AlphaFoldDB" id="A0A1F7SGI1"/>
<protein>
    <recommendedName>
        <fullName evidence="8">NADH-quinone oxidoreductase subunit K</fullName>
        <ecNumber evidence="8">7.1.1.-</ecNumber>
    </recommendedName>
    <alternativeName>
        <fullName evidence="8">NADH dehydrogenase I subunit K</fullName>
    </alternativeName>
    <alternativeName>
        <fullName evidence="8">NDH-1 subunit K</fullName>
    </alternativeName>
</protein>
<sequence>MIPLNWYLYLSAVLFIVGAVGVLTRKNAILILMSIELMLNSAAINFIAFSYYFGSVTGQIFAIMIITVAASEAAIGLAIIISMYRNKNSINIDDYSLLKG</sequence>
<name>A0A1F7SGI1_9BACT</name>
<dbReference type="PANTHER" id="PTHR11434:SF16">
    <property type="entry name" value="NADH-UBIQUINONE OXIDOREDUCTASE CHAIN 4L"/>
    <property type="match status" value="1"/>
</dbReference>
<dbReference type="InterPro" id="IPR001133">
    <property type="entry name" value="NADH_UbQ_OxRdtase_chain4L/K"/>
</dbReference>
<keyword evidence="4 8" id="KW-0812">Transmembrane</keyword>
<comment type="subunit">
    <text evidence="8">NDH-1 is composed of 14 different subunits. Subunits NuoA, H, J, K, L, M, N constitute the membrane sector of the complex.</text>
</comment>
<evidence type="ECO:0000256" key="3">
    <source>
        <dbReference type="ARBA" id="ARBA00022448"/>
    </source>
</evidence>
<dbReference type="HAMAP" id="MF_01456">
    <property type="entry name" value="NDH1_NuoK"/>
    <property type="match status" value="1"/>
</dbReference>
<comment type="subcellular location">
    <subcellularLocation>
        <location evidence="8">Cell membrane</location>
        <topology evidence="8">Multi-pass membrane protein</topology>
    </subcellularLocation>
    <subcellularLocation>
        <location evidence="1">Membrane</location>
        <topology evidence="1">Multi-pass membrane protein</topology>
    </subcellularLocation>
</comment>
<comment type="catalytic activity">
    <reaction evidence="8">
        <text>a quinone + NADH + 5 H(+)(in) = a quinol + NAD(+) + 4 H(+)(out)</text>
        <dbReference type="Rhea" id="RHEA:57888"/>
        <dbReference type="ChEBI" id="CHEBI:15378"/>
        <dbReference type="ChEBI" id="CHEBI:24646"/>
        <dbReference type="ChEBI" id="CHEBI:57540"/>
        <dbReference type="ChEBI" id="CHEBI:57945"/>
        <dbReference type="ChEBI" id="CHEBI:132124"/>
    </reaction>
</comment>
<evidence type="ECO:0000313" key="9">
    <source>
        <dbReference type="EMBL" id="OGL52865.1"/>
    </source>
</evidence>
<organism evidence="9 10">
    <name type="scientific">Candidatus Schekmanbacteria bacterium RIFCSPLOWO2_12_FULL_38_15</name>
    <dbReference type="NCBI Taxonomy" id="1817883"/>
    <lineage>
        <taxon>Bacteria</taxon>
        <taxon>Candidatus Schekmaniibacteriota</taxon>
    </lineage>
</organism>
<feature type="transmembrane region" description="Helical" evidence="8">
    <location>
        <begin position="30"/>
        <end position="54"/>
    </location>
</feature>
<dbReference type="EC" id="7.1.1.-" evidence="8"/>
<dbReference type="GO" id="GO:0030964">
    <property type="term" value="C:NADH dehydrogenase complex"/>
    <property type="evidence" value="ECO:0007669"/>
    <property type="project" value="TreeGrafter"/>
</dbReference>
<evidence type="ECO:0000256" key="5">
    <source>
        <dbReference type="ARBA" id="ARBA00022719"/>
    </source>
</evidence>
<dbReference type="InterPro" id="IPR039428">
    <property type="entry name" value="NUOK/Mnh_C1-like"/>
</dbReference>
<evidence type="ECO:0000256" key="4">
    <source>
        <dbReference type="ARBA" id="ARBA00022692"/>
    </source>
</evidence>
<accession>A0A1F7SGI1</accession>
<gene>
    <name evidence="8" type="primary">nuoK</name>
    <name evidence="9" type="ORF">A3G31_00520</name>
</gene>
<dbReference type="PANTHER" id="PTHR11434">
    <property type="entry name" value="NADH-UBIQUINONE OXIDOREDUCTASE SUBUNIT ND4L"/>
    <property type="match status" value="1"/>
</dbReference>
<feature type="transmembrane region" description="Helical" evidence="8">
    <location>
        <begin position="6"/>
        <end position="23"/>
    </location>
</feature>
<keyword evidence="6 8" id="KW-1133">Transmembrane helix</keyword>
<proteinExistence type="inferred from homology"/>
<dbReference type="GO" id="GO:0050136">
    <property type="term" value="F:NADH dehydrogenase (quinone) (non-electrogenic) activity"/>
    <property type="evidence" value="ECO:0007669"/>
    <property type="project" value="UniProtKB-UniRule"/>
</dbReference>
<dbReference type="STRING" id="1817883.A3G31_00520"/>
<evidence type="ECO:0000256" key="1">
    <source>
        <dbReference type="ARBA" id="ARBA00004141"/>
    </source>
</evidence>
<dbReference type="NCBIfam" id="NF004323">
    <property type="entry name" value="PRK05715.1-5"/>
    <property type="match status" value="1"/>
</dbReference>
<dbReference type="GO" id="GO:0048038">
    <property type="term" value="F:quinone binding"/>
    <property type="evidence" value="ECO:0007669"/>
    <property type="project" value="UniProtKB-KW"/>
</dbReference>
<evidence type="ECO:0000256" key="8">
    <source>
        <dbReference type="HAMAP-Rule" id="MF_01456"/>
    </source>
</evidence>
<keyword evidence="8" id="KW-1278">Translocase</keyword>